<evidence type="ECO:0000313" key="1">
    <source>
        <dbReference type="EMBL" id="KOX79779.1"/>
    </source>
</evidence>
<protein>
    <submittedName>
        <fullName evidence="1">Uncharacterized protein</fullName>
    </submittedName>
</protein>
<keyword evidence="2" id="KW-1185">Reference proteome</keyword>
<reference evidence="1 2" key="1">
    <citation type="submission" date="2015-07" db="EMBL/GenBank/DDBJ databases">
        <title>The genome of Melipona quadrifasciata.</title>
        <authorList>
            <person name="Pan H."/>
            <person name="Kapheim K."/>
        </authorList>
    </citation>
    <scope>NUCLEOTIDE SEQUENCE [LARGE SCALE GENOMIC DNA]</scope>
    <source>
        <strain evidence="1">0111107301</strain>
        <tissue evidence="1">Whole body</tissue>
    </source>
</reference>
<dbReference type="EMBL" id="KQ435710">
    <property type="protein sequence ID" value="KOX79779.1"/>
    <property type="molecule type" value="Genomic_DNA"/>
</dbReference>
<sequence>MMNSLEVLITIFCLINDTNRERSNNAIHTNKVGLVIGHIQLCKLYIGFRFLFKAFLLEIDIYY</sequence>
<name>A0A0M9ABJ3_9HYME</name>
<gene>
    <name evidence="1" type="ORF">WN51_11389</name>
</gene>
<dbReference type="Proteomes" id="UP000053105">
    <property type="component" value="Unassembled WGS sequence"/>
</dbReference>
<proteinExistence type="predicted"/>
<dbReference type="AlphaFoldDB" id="A0A0M9ABJ3"/>
<accession>A0A0M9ABJ3</accession>
<organism evidence="1 2">
    <name type="scientific">Melipona quadrifasciata</name>
    <dbReference type="NCBI Taxonomy" id="166423"/>
    <lineage>
        <taxon>Eukaryota</taxon>
        <taxon>Metazoa</taxon>
        <taxon>Ecdysozoa</taxon>
        <taxon>Arthropoda</taxon>
        <taxon>Hexapoda</taxon>
        <taxon>Insecta</taxon>
        <taxon>Pterygota</taxon>
        <taxon>Neoptera</taxon>
        <taxon>Endopterygota</taxon>
        <taxon>Hymenoptera</taxon>
        <taxon>Apocrita</taxon>
        <taxon>Aculeata</taxon>
        <taxon>Apoidea</taxon>
        <taxon>Anthophila</taxon>
        <taxon>Apidae</taxon>
        <taxon>Melipona</taxon>
    </lineage>
</organism>
<evidence type="ECO:0000313" key="2">
    <source>
        <dbReference type="Proteomes" id="UP000053105"/>
    </source>
</evidence>